<evidence type="ECO:0000259" key="3">
    <source>
        <dbReference type="Pfam" id="PF00582"/>
    </source>
</evidence>
<comment type="subcellular location">
    <subcellularLocation>
        <location evidence="2">Cytoplasm</location>
    </subcellularLocation>
</comment>
<evidence type="ECO:0000256" key="2">
    <source>
        <dbReference type="PIRNR" id="PIRNR006276"/>
    </source>
</evidence>
<dbReference type="EMBL" id="JABZEC010000001">
    <property type="protein sequence ID" value="NVY95651.1"/>
    <property type="molecule type" value="Genomic_DNA"/>
</dbReference>
<protein>
    <recommendedName>
        <fullName evidence="2">Universal stress protein</fullName>
    </recommendedName>
</protein>
<dbReference type="CDD" id="cd00293">
    <property type="entry name" value="USP-like"/>
    <property type="match status" value="1"/>
</dbReference>
<sequence>MLQQYNNVLVAMDGSYESEMALQKAIEIVKRNNSTLHILHVIDTRAFQDVSSFDSSMVEQVTSTSRKALEEYVEQIKVQGVSKIVTKIEYGAPKLTIASDYPKRNKIDLIMLGATGLNAVERLLIGSVTEFVTRNAPCDVLVVRTDNEGHPLQKQPKTKDKK</sequence>
<dbReference type="InterPro" id="IPR006015">
    <property type="entry name" value="Universal_stress_UspA"/>
</dbReference>
<keyword evidence="2" id="KW-0963">Cytoplasm</keyword>
<organism evidence="4 5">
    <name type="scientific">Bombilactobacillus apium</name>
    <dbReference type="NCBI Taxonomy" id="2675299"/>
    <lineage>
        <taxon>Bacteria</taxon>
        <taxon>Bacillati</taxon>
        <taxon>Bacillota</taxon>
        <taxon>Bacilli</taxon>
        <taxon>Lactobacillales</taxon>
        <taxon>Lactobacillaceae</taxon>
        <taxon>Bombilactobacillus</taxon>
    </lineage>
</organism>
<dbReference type="Pfam" id="PF00582">
    <property type="entry name" value="Usp"/>
    <property type="match status" value="1"/>
</dbReference>
<comment type="similarity">
    <text evidence="1 2">Belongs to the universal stress protein A family.</text>
</comment>
<gene>
    <name evidence="4" type="ORF">HU830_00310</name>
</gene>
<feature type="domain" description="UspA" evidence="3">
    <location>
        <begin position="5"/>
        <end position="144"/>
    </location>
</feature>
<evidence type="ECO:0000313" key="5">
    <source>
        <dbReference type="Proteomes" id="UP000563523"/>
    </source>
</evidence>
<dbReference type="Gene3D" id="3.40.50.620">
    <property type="entry name" value="HUPs"/>
    <property type="match status" value="1"/>
</dbReference>
<keyword evidence="5" id="KW-1185">Reference proteome</keyword>
<proteinExistence type="inferred from homology"/>
<dbReference type="InterPro" id="IPR006016">
    <property type="entry name" value="UspA"/>
</dbReference>
<reference evidence="4 5" key="1">
    <citation type="submission" date="2020-06" db="EMBL/GenBank/DDBJ databases">
        <authorList>
            <person name="Kang J."/>
        </authorList>
    </citation>
    <scope>NUCLEOTIDE SEQUENCE [LARGE SCALE GENOMIC DNA]</scope>
    <source>
        <strain evidence="4 5">DCY120</strain>
    </source>
</reference>
<comment type="caution">
    <text evidence="4">The sequence shown here is derived from an EMBL/GenBank/DDBJ whole genome shotgun (WGS) entry which is preliminary data.</text>
</comment>
<dbReference type="PRINTS" id="PR01438">
    <property type="entry name" value="UNVRSLSTRESS"/>
</dbReference>
<dbReference type="SUPFAM" id="SSF52402">
    <property type="entry name" value="Adenine nucleotide alpha hydrolases-like"/>
    <property type="match status" value="1"/>
</dbReference>
<dbReference type="RefSeq" id="WP_176941823.1">
    <property type="nucleotide sequence ID" value="NZ_JABZEC010000001.1"/>
</dbReference>
<dbReference type="AlphaFoldDB" id="A0A850R0V1"/>
<accession>A0A850R0V1</accession>
<name>A0A850R0V1_9LACO</name>
<dbReference type="PIRSF" id="PIRSF006276">
    <property type="entry name" value="UspA"/>
    <property type="match status" value="1"/>
</dbReference>
<evidence type="ECO:0000256" key="1">
    <source>
        <dbReference type="ARBA" id="ARBA00008791"/>
    </source>
</evidence>
<dbReference type="PANTHER" id="PTHR46268">
    <property type="entry name" value="STRESS RESPONSE PROTEIN NHAX"/>
    <property type="match status" value="1"/>
</dbReference>
<dbReference type="Proteomes" id="UP000563523">
    <property type="component" value="Unassembled WGS sequence"/>
</dbReference>
<evidence type="ECO:0000313" key="4">
    <source>
        <dbReference type="EMBL" id="NVY95651.1"/>
    </source>
</evidence>
<dbReference type="GO" id="GO:0005737">
    <property type="term" value="C:cytoplasm"/>
    <property type="evidence" value="ECO:0007669"/>
    <property type="project" value="UniProtKB-SubCell"/>
</dbReference>
<dbReference type="PANTHER" id="PTHR46268:SF6">
    <property type="entry name" value="UNIVERSAL STRESS PROTEIN UP12"/>
    <property type="match status" value="1"/>
</dbReference>
<dbReference type="InterPro" id="IPR014729">
    <property type="entry name" value="Rossmann-like_a/b/a_fold"/>
</dbReference>